<reference evidence="2 3" key="1">
    <citation type="submission" date="2024-04" db="EMBL/GenBank/DDBJ databases">
        <title>Luteolibacter sp. isolated from soil.</title>
        <authorList>
            <person name="An J."/>
        </authorList>
    </citation>
    <scope>NUCLEOTIDE SEQUENCE [LARGE SCALE GENOMIC DNA]</scope>
    <source>
        <strain evidence="2 3">Y139</strain>
    </source>
</reference>
<gene>
    <name evidence="2" type="ORF">WKV53_16685</name>
</gene>
<dbReference type="InterPro" id="IPR007541">
    <property type="entry name" value="Uncharacterised_BSP"/>
</dbReference>
<feature type="chain" id="PRO_5045334088" evidence="1">
    <location>
        <begin position="21"/>
        <end position="447"/>
    </location>
</feature>
<sequence length="447" mass="49430">MKSALLTCVALLAASPALFAAAEVTKGYGPSDAGFKLDPVLPPAIDDIASKATFSIIDGQKDGASPDLAVLNDGKIPQSEDQPSANFFFANGSDGGRIGVDLGSVTSLRSIATYSWHNKERGPQLYKLYAADGRAKNFNAAPKKGTDPATCGWVPLAEVDTRPKTGDGAGQHAAEISNKNRRPLGSYRYLLFDISKTAEDAFANTFFSEIDVVDAGQSEVQRIKPLEKIVKNYKSKDGKFRYIIDSTKAPALTEWSEKELLPVVEEWYPKLVALLPSNGYRAPDQVTFEYRDDMGGTPAYAAGNKISLSAPWFPGELKREAKGCVIHEMGHVVQNYWRAAQTNRNPKNTPGWITEGICDYIRWFLYEPQSQGAHVRDVNQAKYDASYRVTANFLDWVVDKKDKALLQKLNEAAREGKYEEKLWKDWTGSTLQELGEDWKKAVKDGKR</sequence>
<evidence type="ECO:0000313" key="2">
    <source>
        <dbReference type="EMBL" id="MEK7952151.1"/>
    </source>
</evidence>
<dbReference type="RefSeq" id="WP_341405909.1">
    <property type="nucleotide sequence ID" value="NZ_JBBUKT010000006.1"/>
</dbReference>
<name>A0ABU9AWP7_9BACT</name>
<evidence type="ECO:0000313" key="3">
    <source>
        <dbReference type="Proteomes" id="UP001371305"/>
    </source>
</evidence>
<accession>A0ABU9AWP7</accession>
<feature type="signal peptide" evidence="1">
    <location>
        <begin position="1"/>
        <end position="20"/>
    </location>
</feature>
<keyword evidence="1" id="KW-0732">Signal</keyword>
<protein>
    <submittedName>
        <fullName evidence="2">Basic secretory protein-like protein</fullName>
    </submittedName>
</protein>
<dbReference type="Pfam" id="PF04450">
    <property type="entry name" value="BSP"/>
    <property type="match status" value="1"/>
</dbReference>
<dbReference type="PANTHER" id="PTHR33321:SF12">
    <property type="entry name" value="PLANT BASIC SECRETORY PROTEIN (BSP) FAMILY PROTEIN"/>
    <property type="match status" value="1"/>
</dbReference>
<dbReference type="Proteomes" id="UP001371305">
    <property type="component" value="Unassembled WGS sequence"/>
</dbReference>
<keyword evidence="3" id="KW-1185">Reference proteome</keyword>
<comment type="caution">
    <text evidence="2">The sequence shown here is derived from an EMBL/GenBank/DDBJ whole genome shotgun (WGS) entry which is preliminary data.</text>
</comment>
<dbReference type="PANTHER" id="PTHR33321">
    <property type="match status" value="1"/>
</dbReference>
<organism evidence="2 3">
    <name type="scientific">Luteolibacter soli</name>
    <dbReference type="NCBI Taxonomy" id="3135280"/>
    <lineage>
        <taxon>Bacteria</taxon>
        <taxon>Pseudomonadati</taxon>
        <taxon>Verrucomicrobiota</taxon>
        <taxon>Verrucomicrobiia</taxon>
        <taxon>Verrucomicrobiales</taxon>
        <taxon>Verrucomicrobiaceae</taxon>
        <taxon>Luteolibacter</taxon>
    </lineage>
</organism>
<proteinExistence type="predicted"/>
<evidence type="ECO:0000256" key="1">
    <source>
        <dbReference type="SAM" id="SignalP"/>
    </source>
</evidence>
<dbReference type="EMBL" id="JBBUKT010000006">
    <property type="protein sequence ID" value="MEK7952151.1"/>
    <property type="molecule type" value="Genomic_DNA"/>
</dbReference>